<protein>
    <recommendedName>
        <fullName evidence="1">ULTRAPETALA1/2 SAND domain-containing protein</fullName>
    </recommendedName>
</protein>
<organism evidence="2 3">
    <name type="scientific">Vitis vinifera</name>
    <name type="common">Grape</name>
    <dbReference type="NCBI Taxonomy" id="29760"/>
    <lineage>
        <taxon>Eukaryota</taxon>
        <taxon>Viridiplantae</taxon>
        <taxon>Streptophyta</taxon>
        <taxon>Embryophyta</taxon>
        <taxon>Tracheophyta</taxon>
        <taxon>Spermatophyta</taxon>
        <taxon>Magnoliopsida</taxon>
        <taxon>eudicotyledons</taxon>
        <taxon>Gunneridae</taxon>
        <taxon>Pentapetalae</taxon>
        <taxon>rosids</taxon>
        <taxon>Vitales</taxon>
        <taxon>Vitaceae</taxon>
        <taxon>Viteae</taxon>
        <taxon>Vitis</taxon>
    </lineage>
</organism>
<gene>
    <name evidence="2" type="ORF">CK203_074776</name>
</gene>
<dbReference type="Proteomes" id="UP000288805">
    <property type="component" value="Unassembled WGS sequence"/>
</dbReference>
<dbReference type="PANTHER" id="PTHR34053">
    <property type="entry name" value="PROTEIN ULTRAPETALA 1"/>
    <property type="match status" value="1"/>
</dbReference>
<dbReference type="InterPro" id="IPR057011">
    <property type="entry name" value="ULT1/2_SAND"/>
</dbReference>
<dbReference type="PANTHER" id="PTHR34053:SF1">
    <property type="entry name" value="PROTEIN ULTRAPETALA 1"/>
    <property type="match status" value="1"/>
</dbReference>
<sequence>MVTVANAGTNENEWIFTGEELKDVHVLRTGGDYIEVTCRCTSRKHGDTTGRLFVGGQLVISCECVESCSEGTSLSVSHVFALHTKWVVKFRHAS</sequence>
<dbReference type="AlphaFoldDB" id="A0A438DLV7"/>
<comment type="caution">
    <text evidence="2">The sequence shown here is derived from an EMBL/GenBank/DDBJ whole genome shotgun (WGS) entry which is preliminary data.</text>
</comment>
<accession>A0A438DLV7</accession>
<name>A0A438DLV7_VITVI</name>
<reference evidence="2 3" key="1">
    <citation type="journal article" date="2018" name="PLoS Genet.">
        <title>Population sequencing reveals clonal diversity and ancestral inbreeding in the grapevine cultivar Chardonnay.</title>
        <authorList>
            <person name="Roach M.J."/>
            <person name="Johnson D.L."/>
            <person name="Bohlmann J."/>
            <person name="van Vuuren H.J."/>
            <person name="Jones S.J."/>
            <person name="Pretorius I.S."/>
            <person name="Schmidt S.A."/>
            <person name="Borneman A.R."/>
        </authorList>
    </citation>
    <scope>NUCLEOTIDE SEQUENCE [LARGE SCALE GENOMIC DNA]</scope>
    <source>
        <strain evidence="3">cv. Chardonnay</strain>
        <tissue evidence="2">Leaf</tissue>
    </source>
</reference>
<feature type="domain" description="ULTRAPETALA1/2 SAND" evidence="1">
    <location>
        <begin position="24"/>
        <end position="73"/>
    </location>
</feature>
<dbReference type="Pfam" id="PF23292">
    <property type="entry name" value="SAND_ULT1"/>
    <property type="match status" value="1"/>
</dbReference>
<evidence type="ECO:0000313" key="3">
    <source>
        <dbReference type="Proteomes" id="UP000288805"/>
    </source>
</evidence>
<evidence type="ECO:0000313" key="2">
    <source>
        <dbReference type="EMBL" id="RVW36437.1"/>
    </source>
</evidence>
<proteinExistence type="predicted"/>
<dbReference type="EMBL" id="QGNW01001571">
    <property type="protein sequence ID" value="RVW36437.1"/>
    <property type="molecule type" value="Genomic_DNA"/>
</dbReference>
<dbReference type="InterPro" id="IPR020533">
    <property type="entry name" value="Developmental_reg_ULTRAPETALA"/>
</dbReference>
<evidence type="ECO:0000259" key="1">
    <source>
        <dbReference type="Pfam" id="PF23292"/>
    </source>
</evidence>